<gene>
    <name evidence="3" type="ORF">DXT99_07935</name>
</gene>
<dbReference type="AlphaFoldDB" id="A0A3D8LEM5"/>
<dbReference type="Gene3D" id="2.60.120.10">
    <property type="entry name" value="Jelly Rolls"/>
    <property type="match status" value="1"/>
</dbReference>
<dbReference type="EMBL" id="QRGR01000007">
    <property type="protein sequence ID" value="RDV15909.1"/>
    <property type="molecule type" value="Genomic_DNA"/>
</dbReference>
<dbReference type="InterPro" id="IPR053146">
    <property type="entry name" value="QDO-like"/>
</dbReference>
<dbReference type="PANTHER" id="PTHR36440:SF1">
    <property type="entry name" value="PUTATIVE (AFU_ORTHOLOGUE AFUA_8G07350)-RELATED"/>
    <property type="match status" value="1"/>
</dbReference>
<reference evidence="4" key="1">
    <citation type="submission" date="2018-08" db="EMBL/GenBank/DDBJ databases">
        <authorList>
            <person name="Liu Z.-W."/>
            <person name="Du Z.-J."/>
        </authorList>
    </citation>
    <scope>NUCLEOTIDE SEQUENCE [LARGE SCALE GENOMIC DNA]</scope>
    <source>
        <strain evidence="4">H4X</strain>
    </source>
</reference>
<evidence type="ECO:0000256" key="1">
    <source>
        <dbReference type="SAM" id="Phobius"/>
    </source>
</evidence>
<dbReference type="InterPro" id="IPR013096">
    <property type="entry name" value="Cupin_2"/>
</dbReference>
<keyword evidence="1" id="KW-0472">Membrane</keyword>
<feature type="domain" description="Cupin type-2" evidence="2">
    <location>
        <begin position="105"/>
        <end position="172"/>
    </location>
</feature>
<dbReference type="RefSeq" id="WP_115564981.1">
    <property type="nucleotide sequence ID" value="NZ_QRGR01000007.1"/>
</dbReference>
<name>A0A3D8LEM5_9BACT</name>
<dbReference type="OrthoDB" id="72027at2"/>
<keyword evidence="1" id="KW-1133">Transmembrane helix</keyword>
<comment type="caution">
    <text evidence="3">The sequence shown here is derived from an EMBL/GenBank/DDBJ whole genome shotgun (WGS) entry which is preliminary data.</text>
</comment>
<dbReference type="Pfam" id="PF07883">
    <property type="entry name" value="Cupin_2"/>
    <property type="match status" value="1"/>
</dbReference>
<keyword evidence="1" id="KW-0812">Transmembrane</keyword>
<sequence>MKSLTVSSSYLVQVAYYLFYPTGVKKIWKRNTRLLVKLMYTIIGFPVFLLSFSYLALVSFAFFLPELDMSVGDRKDRTLFNSAGNYSVTFLKTGADTNGAYELVRVELEPGGGNGWHYHKTFHEHFQVEAGEMMIGLEGEELILTKGEKATALKNQVHFFKNPSSAKATLLVRTEPARGLEKTIRIGYGLANDGLIDENGMANNPWHMALLLGYSESYYGGVPAVIQEPLVKSLAKVAQWKGEDKTLEKYFK</sequence>
<dbReference type="InterPro" id="IPR014710">
    <property type="entry name" value="RmlC-like_jellyroll"/>
</dbReference>
<organism evidence="3 4">
    <name type="scientific">Pontibacter diazotrophicus</name>
    <dbReference type="NCBI Taxonomy" id="1400979"/>
    <lineage>
        <taxon>Bacteria</taxon>
        <taxon>Pseudomonadati</taxon>
        <taxon>Bacteroidota</taxon>
        <taxon>Cytophagia</taxon>
        <taxon>Cytophagales</taxon>
        <taxon>Hymenobacteraceae</taxon>
        <taxon>Pontibacter</taxon>
    </lineage>
</organism>
<proteinExistence type="predicted"/>
<evidence type="ECO:0000259" key="2">
    <source>
        <dbReference type="Pfam" id="PF07883"/>
    </source>
</evidence>
<accession>A0A3D8LEM5</accession>
<dbReference type="Proteomes" id="UP000256708">
    <property type="component" value="Unassembled WGS sequence"/>
</dbReference>
<dbReference type="PANTHER" id="PTHR36440">
    <property type="entry name" value="PUTATIVE (AFU_ORTHOLOGUE AFUA_8G07350)-RELATED"/>
    <property type="match status" value="1"/>
</dbReference>
<protein>
    <submittedName>
        <fullName evidence="3">Cupin domain-containing protein</fullName>
    </submittedName>
</protein>
<evidence type="ECO:0000313" key="4">
    <source>
        <dbReference type="Proteomes" id="UP000256708"/>
    </source>
</evidence>
<feature type="transmembrane region" description="Helical" evidence="1">
    <location>
        <begin position="38"/>
        <end position="64"/>
    </location>
</feature>
<evidence type="ECO:0000313" key="3">
    <source>
        <dbReference type="EMBL" id="RDV15909.1"/>
    </source>
</evidence>
<dbReference type="InterPro" id="IPR011051">
    <property type="entry name" value="RmlC_Cupin_sf"/>
</dbReference>
<dbReference type="SUPFAM" id="SSF51182">
    <property type="entry name" value="RmlC-like cupins"/>
    <property type="match status" value="1"/>
</dbReference>
<keyword evidence="4" id="KW-1185">Reference proteome</keyword>